<sequence length="304" mass="34959">MKKLQKSEMHHGMPRPWRLHKNCLPSKVRDHHSIVPDTNCTQAYQILDQGKFRQTTSREPFLQAEDGDINKLLIFTTAENLRQLCTADTVYCDGTFYTAPPMFDSIFTIHAFVGPVMFPLPTNIISCNFHPDRVSLDFECASRNAVSHVFPNAELKGCLFHYAKAIWKKTQEYGLQTQYKDVPDVNKLVRRAAALLLLPLDRVEDYWLHALENAPQSDACTKLTDYVVLTWIEGRYPQPTWNHHLTEGPRTNNRLEGWHNKLKKRVKTAHPNIFEIINVFKKEQAANEVKKVQYAAGQDAGKSK</sequence>
<dbReference type="PANTHER" id="PTHR47160">
    <property type="entry name" value="PUTATIVE-RELATED"/>
    <property type="match status" value="1"/>
</dbReference>
<evidence type="ECO:0000313" key="2">
    <source>
        <dbReference type="Proteomes" id="UP000596742"/>
    </source>
</evidence>
<comment type="caution">
    <text evidence="1">The sequence shown here is derived from an EMBL/GenBank/DDBJ whole genome shotgun (WGS) entry which is preliminary data.</text>
</comment>
<proteinExistence type="predicted"/>
<name>A0A8B6DUT7_MYTGA</name>
<gene>
    <name evidence="1" type="ORF">MGAL_10B028151</name>
</gene>
<accession>A0A8B6DUT7</accession>
<dbReference type="AlphaFoldDB" id="A0A8B6DUT7"/>
<evidence type="ECO:0008006" key="3">
    <source>
        <dbReference type="Google" id="ProtNLM"/>
    </source>
</evidence>
<dbReference type="OrthoDB" id="6612379at2759"/>
<protein>
    <recommendedName>
        <fullName evidence="3">MULE transposase domain-containing protein</fullName>
    </recommendedName>
</protein>
<keyword evidence="2" id="KW-1185">Reference proteome</keyword>
<dbReference type="Proteomes" id="UP000596742">
    <property type="component" value="Unassembled WGS sequence"/>
</dbReference>
<evidence type="ECO:0000313" key="1">
    <source>
        <dbReference type="EMBL" id="VDI24670.1"/>
    </source>
</evidence>
<reference evidence="1" key="1">
    <citation type="submission" date="2018-11" db="EMBL/GenBank/DDBJ databases">
        <authorList>
            <person name="Alioto T."/>
            <person name="Alioto T."/>
        </authorList>
    </citation>
    <scope>NUCLEOTIDE SEQUENCE</scope>
</reference>
<organism evidence="1 2">
    <name type="scientific">Mytilus galloprovincialis</name>
    <name type="common">Mediterranean mussel</name>
    <dbReference type="NCBI Taxonomy" id="29158"/>
    <lineage>
        <taxon>Eukaryota</taxon>
        <taxon>Metazoa</taxon>
        <taxon>Spiralia</taxon>
        <taxon>Lophotrochozoa</taxon>
        <taxon>Mollusca</taxon>
        <taxon>Bivalvia</taxon>
        <taxon>Autobranchia</taxon>
        <taxon>Pteriomorphia</taxon>
        <taxon>Mytilida</taxon>
        <taxon>Mytiloidea</taxon>
        <taxon>Mytilidae</taxon>
        <taxon>Mytilinae</taxon>
        <taxon>Mytilus</taxon>
    </lineage>
</organism>
<dbReference type="PANTHER" id="PTHR47160:SF5">
    <property type="entry name" value="MULE TRANSPOSASE DOMAIN-CONTAINING PROTEIN"/>
    <property type="match status" value="1"/>
</dbReference>
<dbReference type="EMBL" id="UYJE01004056">
    <property type="protein sequence ID" value="VDI24670.1"/>
    <property type="molecule type" value="Genomic_DNA"/>
</dbReference>